<dbReference type="RefSeq" id="WP_244636628.1">
    <property type="nucleotide sequence ID" value="NZ_BMZO01000003.1"/>
</dbReference>
<proteinExistence type="inferred from homology"/>
<evidence type="ECO:0000313" key="6">
    <source>
        <dbReference type="EMBL" id="GHC67880.1"/>
    </source>
</evidence>
<comment type="caution">
    <text evidence="6">The sequence shown here is derived from an EMBL/GenBank/DDBJ whole genome shotgun (WGS) entry which is preliminary data.</text>
</comment>
<evidence type="ECO:0000259" key="4">
    <source>
        <dbReference type="Pfam" id="PF00675"/>
    </source>
</evidence>
<comment type="similarity">
    <text evidence="1">Belongs to the peptidase M16 family.</text>
</comment>
<feature type="region of interest" description="Disordered" evidence="3">
    <location>
        <begin position="1"/>
        <end position="26"/>
    </location>
</feature>
<dbReference type="EMBL" id="BMZO01000003">
    <property type="protein sequence ID" value="GHC67880.1"/>
    <property type="molecule type" value="Genomic_DNA"/>
</dbReference>
<dbReference type="InterPro" id="IPR011765">
    <property type="entry name" value="Pept_M16_N"/>
</dbReference>
<dbReference type="InterPro" id="IPR011249">
    <property type="entry name" value="Metalloenz_LuxS/M16"/>
</dbReference>
<dbReference type="PANTHER" id="PTHR11851:SF49">
    <property type="entry name" value="MITOCHONDRIAL-PROCESSING PEPTIDASE SUBUNIT ALPHA"/>
    <property type="match status" value="1"/>
</dbReference>
<dbReference type="Proteomes" id="UP000641137">
    <property type="component" value="Unassembled WGS sequence"/>
</dbReference>
<feature type="domain" description="Peptidase M16 N-terminal" evidence="4">
    <location>
        <begin position="45"/>
        <end position="188"/>
    </location>
</feature>
<evidence type="ECO:0000259" key="5">
    <source>
        <dbReference type="Pfam" id="PF05193"/>
    </source>
</evidence>
<keyword evidence="2" id="KW-0482">Metalloprotease</keyword>
<reference evidence="6" key="2">
    <citation type="submission" date="2020-09" db="EMBL/GenBank/DDBJ databases">
        <authorList>
            <person name="Sun Q."/>
            <person name="Kim S."/>
        </authorList>
    </citation>
    <scope>NUCLEOTIDE SEQUENCE</scope>
    <source>
        <strain evidence="6">KCTC 42097</strain>
    </source>
</reference>
<dbReference type="PANTHER" id="PTHR11851">
    <property type="entry name" value="METALLOPROTEASE"/>
    <property type="match status" value="1"/>
</dbReference>
<evidence type="ECO:0000256" key="2">
    <source>
        <dbReference type="ARBA" id="ARBA00023049"/>
    </source>
</evidence>
<protein>
    <submittedName>
        <fullName evidence="6">Peptidase M16</fullName>
    </submittedName>
</protein>
<evidence type="ECO:0000256" key="3">
    <source>
        <dbReference type="SAM" id="MobiDB-lite"/>
    </source>
</evidence>
<reference evidence="6" key="1">
    <citation type="journal article" date="2014" name="Int. J. Syst. Evol. Microbiol.">
        <title>Complete genome sequence of Corynebacterium casei LMG S-19264T (=DSM 44701T), isolated from a smear-ripened cheese.</title>
        <authorList>
            <consortium name="US DOE Joint Genome Institute (JGI-PGF)"/>
            <person name="Walter F."/>
            <person name="Albersmeier A."/>
            <person name="Kalinowski J."/>
            <person name="Ruckert C."/>
        </authorList>
    </citation>
    <scope>NUCLEOTIDE SEQUENCE</scope>
    <source>
        <strain evidence="6">KCTC 42097</strain>
    </source>
</reference>
<feature type="compositionally biased region" description="Polar residues" evidence="3">
    <location>
        <begin position="7"/>
        <end position="25"/>
    </location>
</feature>
<feature type="domain" description="Peptidase M16 C-terminal" evidence="5">
    <location>
        <begin position="197"/>
        <end position="379"/>
    </location>
</feature>
<gene>
    <name evidence="6" type="ORF">GCM10010136_12380</name>
</gene>
<evidence type="ECO:0000256" key="1">
    <source>
        <dbReference type="ARBA" id="ARBA00007261"/>
    </source>
</evidence>
<name>A0A8J3DG22_9HYPH</name>
<keyword evidence="2" id="KW-0378">Hydrolase</keyword>
<sequence>MLVPVPTTISHAQETPQPQITQSQPGAERTEVETFTLENGLTIVVLPDKRIPFVTHMLWYKVGSADEPKGKSGIAHFFEHLMFKGTTNHKAGEFSQTVSAAGGSENAFTSTDYTAYYQIVPPQHLKTMMEFEADRMRNLVLSDEVVDTERSVILEERRMRVDNNPSAVLGEEVSATLFQNHPYRIPIIGWMQEIEQLNREDAIAFYNRYYEPNNATLVVAGDVDPQEVLKLAEETYGKIAKGPEIGPRLRPSEPQQDTRRTVTMRDDRITTPSFSTSWIVPAALKAENGEAEALDLLAEILGGGTLSRLQKKLVVEDQTASSAGASYDGLNLDYGTFSVNATPRGEESVEAMEKQVQAEVERIIESGPTQEELEAAKTRFTRGMVFARDSQIGMANTMGLIYSIGGNADDFFGWTDRVKKITAAQVQAVARKYLDYDRSVTAYLLPKPAEEKAQN</sequence>
<feature type="region of interest" description="Disordered" evidence="3">
    <location>
        <begin position="241"/>
        <end position="262"/>
    </location>
</feature>
<organism evidence="6 7">
    <name type="scientific">Limoniibacter endophyticus</name>
    <dbReference type="NCBI Taxonomy" id="1565040"/>
    <lineage>
        <taxon>Bacteria</taxon>
        <taxon>Pseudomonadati</taxon>
        <taxon>Pseudomonadota</taxon>
        <taxon>Alphaproteobacteria</taxon>
        <taxon>Hyphomicrobiales</taxon>
        <taxon>Bartonellaceae</taxon>
        <taxon>Limoniibacter</taxon>
    </lineage>
</organism>
<dbReference type="AlphaFoldDB" id="A0A8J3DG22"/>
<keyword evidence="2" id="KW-0645">Protease</keyword>
<dbReference type="GO" id="GO:0046872">
    <property type="term" value="F:metal ion binding"/>
    <property type="evidence" value="ECO:0007669"/>
    <property type="project" value="InterPro"/>
</dbReference>
<dbReference type="Gene3D" id="3.30.830.10">
    <property type="entry name" value="Metalloenzyme, LuxS/M16 peptidase-like"/>
    <property type="match status" value="2"/>
</dbReference>
<accession>A0A8J3DG22</accession>
<dbReference type="InterPro" id="IPR050361">
    <property type="entry name" value="MPP/UQCRC_Complex"/>
</dbReference>
<keyword evidence="7" id="KW-1185">Reference proteome</keyword>
<evidence type="ECO:0000313" key="7">
    <source>
        <dbReference type="Proteomes" id="UP000641137"/>
    </source>
</evidence>
<dbReference type="GO" id="GO:0008237">
    <property type="term" value="F:metallopeptidase activity"/>
    <property type="evidence" value="ECO:0007669"/>
    <property type="project" value="UniProtKB-KW"/>
</dbReference>
<dbReference type="InterPro" id="IPR007863">
    <property type="entry name" value="Peptidase_M16_C"/>
</dbReference>
<dbReference type="Pfam" id="PF00675">
    <property type="entry name" value="Peptidase_M16"/>
    <property type="match status" value="1"/>
</dbReference>
<dbReference type="SUPFAM" id="SSF63411">
    <property type="entry name" value="LuxS/MPP-like metallohydrolase"/>
    <property type="match status" value="2"/>
</dbReference>
<dbReference type="Pfam" id="PF05193">
    <property type="entry name" value="Peptidase_M16_C"/>
    <property type="match status" value="1"/>
</dbReference>